<dbReference type="Proteomes" id="UP001055153">
    <property type="component" value="Unassembled WGS sequence"/>
</dbReference>
<dbReference type="RefSeq" id="WP_238236081.1">
    <property type="nucleotide sequence ID" value="NZ_BPQQ01000036.1"/>
</dbReference>
<protein>
    <recommendedName>
        <fullName evidence="3">DUF2190 domain-containing protein</fullName>
    </recommendedName>
</protein>
<dbReference type="EMBL" id="BPQQ01000036">
    <property type="protein sequence ID" value="GJE01273.1"/>
    <property type="molecule type" value="Genomic_DNA"/>
</dbReference>
<accession>A0ABQ4SFU9</accession>
<gene>
    <name evidence="1" type="ORF">GMJLKIPL_3203</name>
</gene>
<dbReference type="Pfam" id="PF22758">
    <property type="entry name" value="Phage_cement"/>
    <property type="match status" value="1"/>
</dbReference>
<organism evidence="1 2">
    <name type="scientific">Methylobacterium isbiliense</name>
    <dbReference type="NCBI Taxonomy" id="315478"/>
    <lineage>
        <taxon>Bacteria</taxon>
        <taxon>Pseudomonadati</taxon>
        <taxon>Pseudomonadota</taxon>
        <taxon>Alphaproteobacteria</taxon>
        <taxon>Hyphomicrobiales</taxon>
        <taxon>Methylobacteriaceae</taxon>
        <taxon>Methylobacterium</taxon>
    </lineage>
</organism>
<proteinExistence type="predicted"/>
<evidence type="ECO:0000313" key="1">
    <source>
        <dbReference type="EMBL" id="GJE01273.1"/>
    </source>
</evidence>
<name>A0ABQ4SFU9_9HYPH</name>
<reference evidence="1" key="2">
    <citation type="submission" date="2021-08" db="EMBL/GenBank/DDBJ databases">
        <authorList>
            <person name="Tani A."/>
            <person name="Ola A."/>
            <person name="Ogura Y."/>
            <person name="Katsura K."/>
            <person name="Hayashi T."/>
        </authorList>
    </citation>
    <scope>NUCLEOTIDE SEQUENCE</scope>
    <source>
        <strain evidence="1">DSM 17168</strain>
    </source>
</reference>
<keyword evidence="2" id="KW-1185">Reference proteome</keyword>
<evidence type="ECO:0008006" key="3">
    <source>
        <dbReference type="Google" id="ProtNLM"/>
    </source>
</evidence>
<reference evidence="1" key="1">
    <citation type="journal article" date="2021" name="Front. Microbiol.">
        <title>Comprehensive Comparative Genomics and Phenotyping of Methylobacterium Species.</title>
        <authorList>
            <person name="Alessa O."/>
            <person name="Ogura Y."/>
            <person name="Fujitani Y."/>
            <person name="Takami H."/>
            <person name="Hayashi T."/>
            <person name="Sahin N."/>
            <person name="Tani A."/>
        </authorList>
    </citation>
    <scope>NUCLEOTIDE SEQUENCE</scope>
    <source>
        <strain evidence="1">DSM 17168</strain>
    </source>
</reference>
<evidence type="ECO:0000313" key="2">
    <source>
        <dbReference type="Proteomes" id="UP001055153"/>
    </source>
</evidence>
<dbReference type="InterPro" id="IPR054438">
    <property type="entry name" value="Struct_cement_gp24/gp6"/>
</dbReference>
<sequence>MPIQTTYAGRAAPAYEGMVAAEEPSLTLSRTVETQGGIAFGKPAFQGTRDDGIAAAGSIFRGVVLADRGVRPENGGDLFARGDTAPVLVRGVVWVAVAGAVTAGAPAHLTAAGGFSTAGAGTTAIPGGLFDSSAPAGGLARLRLN</sequence>
<comment type="caution">
    <text evidence="1">The sequence shown here is derived from an EMBL/GenBank/DDBJ whole genome shotgun (WGS) entry which is preliminary data.</text>
</comment>